<organism evidence="1 2">
    <name type="scientific">Citrullus colocynthis</name>
    <name type="common">colocynth</name>
    <dbReference type="NCBI Taxonomy" id="252529"/>
    <lineage>
        <taxon>Eukaryota</taxon>
        <taxon>Viridiplantae</taxon>
        <taxon>Streptophyta</taxon>
        <taxon>Embryophyta</taxon>
        <taxon>Tracheophyta</taxon>
        <taxon>Spermatophyta</taxon>
        <taxon>Magnoliopsida</taxon>
        <taxon>eudicotyledons</taxon>
        <taxon>Gunneridae</taxon>
        <taxon>Pentapetalae</taxon>
        <taxon>rosids</taxon>
        <taxon>fabids</taxon>
        <taxon>Cucurbitales</taxon>
        <taxon>Cucurbitaceae</taxon>
        <taxon>Benincaseae</taxon>
        <taxon>Citrullus</taxon>
    </lineage>
</organism>
<dbReference type="EMBL" id="OZ021737">
    <property type="protein sequence ID" value="CAK9318990.1"/>
    <property type="molecule type" value="Genomic_DNA"/>
</dbReference>
<reference evidence="1 2" key="1">
    <citation type="submission" date="2024-03" db="EMBL/GenBank/DDBJ databases">
        <authorList>
            <person name="Gkanogiannis A."/>
            <person name="Becerra Lopez-Lavalle L."/>
        </authorList>
    </citation>
    <scope>NUCLEOTIDE SEQUENCE [LARGE SCALE GENOMIC DNA]</scope>
</reference>
<evidence type="ECO:0000313" key="1">
    <source>
        <dbReference type="EMBL" id="CAK9318990.1"/>
    </source>
</evidence>
<evidence type="ECO:0000313" key="2">
    <source>
        <dbReference type="Proteomes" id="UP001642487"/>
    </source>
</evidence>
<dbReference type="Proteomes" id="UP001642487">
    <property type="component" value="Chromosome 3"/>
</dbReference>
<proteinExistence type="predicted"/>
<accession>A0ABP0YES6</accession>
<sequence length="67" mass="7506">MKELSNQDYLGRFNWPDGALKWNLSCISCLQIGLSPNLFSGLGLQAQSKYNFTSGPEEALLAQFFFV</sequence>
<gene>
    <name evidence="1" type="ORF">CITCOLO1_LOCUS10975</name>
</gene>
<keyword evidence="2" id="KW-1185">Reference proteome</keyword>
<name>A0ABP0YES6_9ROSI</name>
<protein>
    <submittedName>
        <fullName evidence="1">Uncharacterized protein</fullName>
    </submittedName>
</protein>